<name>A0AAW0G8L3_9APHY</name>
<feature type="region of interest" description="Disordered" evidence="1">
    <location>
        <begin position="151"/>
        <end position="217"/>
    </location>
</feature>
<reference evidence="3 4" key="1">
    <citation type="submission" date="2022-09" db="EMBL/GenBank/DDBJ databases">
        <authorList>
            <person name="Palmer J.M."/>
        </authorList>
    </citation>
    <scope>NUCLEOTIDE SEQUENCE [LARGE SCALE GENOMIC DNA]</scope>
    <source>
        <strain evidence="3 4">DSM 7382</strain>
    </source>
</reference>
<protein>
    <recommendedName>
        <fullName evidence="2">PARP catalytic domain-containing protein</fullName>
    </recommendedName>
</protein>
<dbReference type="GO" id="GO:1990404">
    <property type="term" value="F:NAD+-protein mono-ADP-ribosyltransferase activity"/>
    <property type="evidence" value="ECO:0007669"/>
    <property type="project" value="TreeGrafter"/>
</dbReference>
<dbReference type="InterPro" id="IPR051712">
    <property type="entry name" value="ARTD-AVP"/>
</dbReference>
<accession>A0AAW0G8L3</accession>
<feature type="compositionally biased region" description="Basic residues" evidence="1">
    <location>
        <begin position="523"/>
        <end position="537"/>
    </location>
</feature>
<evidence type="ECO:0000259" key="2">
    <source>
        <dbReference type="Pfam" id="PF00644"/>
    </source>
</evidence>
<feature type="compositionally biased region" description="Polar residues" evidence="1">
    <location>
        <begin position="192"/>
        <end position="206"/>
    </location>
</feature>
<dbReference type="GO" id="GO:0005634">
    <property type="term" value="C:nucleus"/>
    <property type="evidence" value="ECO:0007669"/>
    <property type="project" value="TreeGrafter"/>
</dbReference>
<dbReference type="PANTHER" id="PTHR45740">
    <property type="entry name" value="POLY [ADP-RIBOSE] POLYMERASE"/>
    <property type="match status" value="1"/>
</dbReference>
<feature type="region of interest" description="Disordered" evidence="1">
    <location>
        <begin position="1"/>
        <end position="52"/>
    </location>
</feature>
<dbReference type="Pfam" id="PF00644">
    <property type="entry name" value="PARP"/>
    <property type="match status" value="1"/>
</dbReference>
<dbReference type="Gene3D" id="3.90.228.10">
    <property type="match status" value="1"/>
</dbReference>
<feature type="compositionally biased region" description="Basic and acidic residues" evidence="1">
    <location>
        <begin position="1"/>
        <end position="10"/>
    </location>
</feature>
<comment type="caution">
    <text evidence="3">The sequence shown here is derived from an EMBL/GenBank/DDBJ whole genome shotgun (WGS) entry which is preliminary data.</text>
</comment>
<evidence type="ECO:0000313" key="3">
    <source>
        <dbReference type="EMBL" id="KAK7687694.1"/>
    </source>
</evidence>
<dbReference type="AlphaFoldDB" id="A0AAW0G8L3"/>
<feature type="domain" description="PARP catalytic" evidence="2">
    <location>
        <begin position="301"/>
        <end position="391"/>
    </location>
</feature>
<feature type="region of interest" description="Disordered" evidence="1">
    <location>
        <begin position="505"/>
        <end position="537"/>
    </location>
</feature>
<dbReference type="GO" id="GO:0003950">
    <property type="term" value="F:NAD+ poly-ADP-ribosyltransferase activity"/>
    <property type="evidence" value="ECO:0007669"/>
    <property type="project" value="InterPro"/>
</dbReference>
<keyword evidence="4" id="KW-1185">Reference proteome</keyword>
<dbReference type="EMBL" id="JASBNA010000012">
    <property type="protein sequence ID" value="KAK7687694.1"/>
    <property type="molecule type" value="Genomic_DNA"/>
</dbReference>
<evidence type="ECO:0000256" key="1">
    <source>
        <dbReference type="SAM" id="MobiDB-lite"/>
    </source>
</evidence>
<proteinExistence type="predicted"/>
<sequence length="537" mass="59772">MTMARAHRDVSPMTQEPGRRSEGPADYIEIIDSSSDDELNRPPVRKTRIPSRSLKYTNVPDIIEVDDNNLAPVAGPSRQDLSVIDLTISDDEDDRPNQQGNLKTDVIDISTDEDEPAVVLRSNSKGKKRLGPRLSFKAVLDEMYEDEKTRLDTRDEINESSSIAPGDELQETLLDRTNLPDTSKDEKVARQLASQERSDQASTSAQPPVKISKKQQRADEALARRLAKQEEKEYLKFVKAVDQKTEGIVFNVAIDATMNTLEDGTPAHPDDLDRFEPWRKKFEETSGGQKVKKFHWFVNYELEKRFEAARETLRTLCGKEPDELMMFHGTAPQNVDLILKDGLKIGGQKGHRVINGTAMGYGIYLAEQAMTSIGYSQGGNRMFACRVIPGRTTNNARYSKTVPKDPVGSGTFESYASPGSGVYVVRHTDLVLPCYMIEWGQPQMGIFGSGMAPQGQIGLPAMPQFGMFGMLSQLAPIVPNLPVQLPQPWPLLNIPNVLPAVPQVVAPKTPRKRQKASTEALHRNHARSRPSKAKKTQ</sequence>
<dbReference type="InterPro" id="IPR012317">
    <property type="entry name" value="Poly(ADP-ribose)pol_cat_dom"/>
</dbReference>
<dbReference type="Proteomes" id="UP001385951">
    <property type="component" value="Unassembled WGS sequence"/>
</dbReference>
<gene>
    <name evidence="3" type="ORF">QCA50_008910</name>
</gene>
<dbReference type="SUPFAM" id="SSF56399">
    <property type="entry name" value="ADP-ribosylation"/>
    <property type="match status" value="1"/>
</dbReference>
<organism evidence="3 4">
    <name type="scientific">Cerrena zonata</name>
    <dbReference type="NCBI Taxonomy" id="2478898"/>
    <lineage>
        <taxon>Eukaryota</taxon>
        <taxon>Fungi</taxon>
        <taxon>Dikarya</taxon>
        <taxon>Basidiomycota</taxon>
        <taxon>Agaricomycotina</taxon>
        <taxon>Agaricomycetes</taxon>
        <taxon>Polyporales</taxon>
        <taxon>Cerrenaceae</taxon>
        <taxon>Cerrena</taxon>
    </lineage>
</organism>
<evidence type="ECO:0000313" key="4">
    <source>
        <dbReference type="Proteomes" id="UP001385951"/>
    </source>
</evidence>
<dbReference type="PANTHER" id="PTHR45740:SF2">
    <property type="entry name" value="POLY [ADP-RIBOSE] POLYMERASE"/>
    <property type="match status" value="1"/>
</dbReference>